<proteinExistence type="predicted"/>
<evidence type="ECO:0000313" key="1">
    <source>
        <dbReference type="EMBL" id="KAI6089271.1"/>
    </source>
</evidence>
<sequence>MTCLRLQTESQSTTIDESTGLCTVCNHIFSFVVSPDTISSDDDCSDLVTDFHIGPFRHVSAKSLSCTGCRLILGAIWGTIDKVGEEEPLKVQREQLVYDAPPGQADPIKPMRCVDPLETIIKVIIEPGQTSKSERVAGSIIRDGRQGIKVISDFRPSGYKGCCESTEDVTGDLFFRGRKVPATLNTDLLKDWMRRCTKHEKCHIPFEQRNNVFDTFEIRLIDVVERKLITTSSPKKYEYVALSYVWGENLRAKVTTRTDLFEKLSSPYSIPNNPKWIPPTVLDTMRLVKDIGLRYLWVDALCIPLAGENWLDVKMRTMALMDNIYGNASLVIIAASGKDMLARLPGVSRSRRVWQYRENVGGVPFITVQPWVGEAVEQTVWNSRGWTFQEAALARRTLVITKNQMYWNCQEDSLREDMTIEMNQKAISRKPVSSLWGSKALDSGSCPAQVYCDNVMRFSKRNFRDGGEALWAFAGVLKSQAADFPKGSIWGLPYEILDTALLWTAGHECGAVEIRDSGSMTSSVKCGNGHRIHSKEGELRNYGFPSFSWLSQGGTLNFLHLCEKNVVSKVSWHMPLYHASQAMQITYVEAAYPNINELLKAFRSRPTNTLLSDDTRDDGSVFMDYGYLRFTAQQAQLDIRREETEPRKCHDYHAVEWLDAGVYNVHGERIGAIRIFDWFLMGRDTRLGECVLLSANVTDTEDDVCKRSIVNDGEEVMSKRNVTHVDGCEHIESYNIMLLQWGEHITPEDYMAYRIGLGKVEKKAWENLNTYERYITLW</sequence>
<gene>
    <name evidence="1" type="ORF">F4821DRAFT_257067</name>
</gene>
<accession>A0ACC0D9S2</accession>
<evidence type="ECO:0000313" key="2">
    <source>
        <dbReference type="Proteomes" id="UP001497680"/>
    </source>
</evidence>
<name>A0ACC0D9S2_9PEZI</name>
<dbReference type="EMBL" id="MU394296">
    <property type="protein sequence ID" value="KAI6089271.1"/>
    <property type="molecule type" value="Genomic_DNA"/>
</dbReference>
<reference evidence="1 2" key="1">
    <citation type="journal article" date="2022" name="New Phytol.">
        <title>Ecological generalism drives hyperdiversity of secondary metabolite gene clusters in xylarialean endophytes.</title>
        <authorList>
            <person name="Franco M.E.E."/>
            <person name="Wisecaver J.H."/>
            <person name="Arnold A.E."/>
            <person name="Ju Y.M."/>
            <person name="Slot J.C."/>
            <person name="Ahrendt S."/>
            <person name="Moore L.P."/>
            <person name="Eastman K.E."/>
            <person name="Scott K."/>
            <person name="Konkel Z."/>
            <person name="Mondo S.J."/>
            <person name="Kuo A."/>
            <person name="Hayes R.D."/>
            <person name="Haridas S."/>
            <person name="Andreopoulos B."/>
            <person name="Riley R."/>
            <person name="LaButti K."/>
            <person name="Pangilinan J."/>
            <person name="Lipzen A."/>
            <person name="Amirebrahimi M."/>
            <person name="Yan J."/>
            <person name="Adam C."/>
            <person name="Keymanesh K."/>
            <person name="Ng V."/>
            <person name="Louie K."/>
            <person name="Northen T."/>
            <person name="Drula E."/>
            <person name="Henrissat B."/>
            <person name="Hsieh H.M."/>
            <person name="Youens-Clark K."/>
            <person name="Lutzoni F."/>
            <person name="Miadlikowska J."/>
            <person name="Eastwood D.C."/>
            <person name="Hamelin R.C."/>
            <person name="Grigoriev I.V."/>
            <person name="U'Ren J.M."/>
        </authorList>
    </citation>
    <scope>NUCLEOTIDE SEQUENCE [LARGE SCALE GENOMIC DNA]</scope>
    <source>
        <strain evidence="1 2">ER1909</strain>
    </source>
</reference>
<dbReference type="Proteomes" id="UP001497680">
    <property type="component" value="Unassembled WGS sequence"/>
</dbReference>
<keyword evidence="2" id="KW-1185">Reference proteome</keyword>
<organism evidence="1 2">
    <name type="scientific">Hypoxylon rubiginosum</name>
    <dbReference type="NCBI Taxonomy" id="110542"/>
    <lineage>
        <taxon>Eukaryota</taxon>
        <taxon>Fungi</taxon>
        <taxon>Dikarya</taxon>
        <taxon>Ascomycota</taxon>
        <taxon>Pezizomycotina</taxon>
        <taxon>Sordariomycetes</taxon>
        <taxon>Xylariomycetidae</taxon>
        <taxon>Xylariales</taxon>
        <taxon>Hypoxylaceae</taxon>
        <taxon>Hypoxylon</taxon>
    </lineage>
</organism>
<protein>
    <submittedName>
        <fullName evidence="1">Heterokaryon incompatibility protein-domain-containing protein</fullName>
    </submittedName>
</protein>
<comment type="caution">
    <text evidence="1">The sequence shown here is derived from an EMBL/GenBank/DDBJ whole genome shotgun (WGS) entry which is preliminary data.</text>
</comment>